<gene>
    <name evidence="2" type="ORF">HQ497_10885</name>
</gene>
<protein>
    <recommendedName>
        <fullName evidence="4">Thioredoxin-like fold domain-containing protein</fullName>
    </recommendedName>
</protein>
<dbReference type="SUPFAM" id="SSF52833">
    <property type="entry name" value="Thioredoxin-like"/>
    <property type="match status" value="1"/>
</dbReference>
<evidence type="ECO:0000313" key="2">
    <source>
        <dbReference type="EMBL" id="NQV65856.1"/>
    </source>
</evidence>
<evidence type="ECO:0000256" key="1">
    <source>
        <dbReference type="SAM" id="SignalP"/>
    </source>
</evidence>
<comment type="caution">
    <text evidence="2">The sequence shown here is derived from an EMBL/GenBank/DDBJ whole genome shotgun (WGS) entry which is preliminary data.</text>
</comment>
<dbReference type="EMBL" id="JABMOJ010000411">
    <property type="protein sequence ID" value="NQV65856.1"/>
    <property type="molecule type" value="Genomic_DNA"/>
</dbReference>
<organism evidence="2 3">
    <name type="scientific">SAR86 cluster bacterium</name>
    <dbReference type="NCBI Taxonomy" id="2030880"/>
    <lineage>
        <taxon>Bacteria</taxon>
        <taxon>Pseudomonadati</taxon>
        <taxon>Pseudomonadota</taxon>
        <taxon>Gammaproteobacteria</taxon>
        <taxon>SAR86 cluster</taxon>
    </lineage>
</organism>
<feature type="chain" id="PRO_5036687374" description="Thioredoxin-like fold domain-containing protein" evidence="1">
    <location>
        <begin position="19"/>
        <end position="82"/>
    </location>
</feature>
<name>A0A972VYI3_9GAMM</name>
<dbReference type="InterPro" id="IPR036249">
    <property type="entry name" value="Thioredoxin-like_sf"/>
</dbReference>
<evidence type="ECO:0000313" key="3">
    <source>
        <dbReference type="Proteomes" id="UP000754644"/>
    </source>
</evidence>
<dbReference type="AlphaFoldDB" id="A0A972VYI3"/>
<dbReference type="Proteomes" id="UP000754644">
    <property type="component" value="Unassembled WGS sequence"/>
</dbReference>
<sequence length="82" mass="9321">MKWWFGLILCLLSGLAAAQPIEAAVDLARQGRQVTQQQQIFLLYVSRPDCPYCAQLEKAVLLPMLKDPLLTEKIYLAELSWT</sequence>
<accession>A0A972VYI3</accession>
<evidence type="ECO:0008006" key="4">
    <source>
        <dbReference type="Google" id="ProtNLM"/>
    </source>
</evidence>
<proteinExistence type="predicted"/>
<keyword evidence="1" id="KW-0732">Signal</keyword>
<reference evidence="2" key="1">
    <citation type="submission" date="2020-05" db="EMBL/GenBank/DDBJ databases">
        <title>Sulfur intermediates as new biogeochemical hubs in an aquatic model microbial ecosystem.</title>
        <authorList>
            <person name="Vigneron A."/>
        </authorList>
    </citation>
    <scope>NUCLEOTIDE SEQUENCE</scope>
    <source>
        <strain evidence="2">Bin.250</strain>
    </source>
</reference>
<feature type="signal peptide" evidence="1">
    <location>
        <begin position="1"/>
        <end position="18"/>
    </location>
</feature>
<feature type="non-terminal residue" evidence="2">
    <location>
        <position position="82"/>
    </location>
</feature>